<evidence type="ECO:0000313" key="1">
    <source>
        <dbReference type="EnsemblMetazoa" id="Aqu2.1.03481_001"/>
    </source>
</evidence>
<reference evidence="1" key="1">
    <citation type="submission" date="2017-05" db="UniProtKB">
        <authorList>
            <consortium name="EnsemblMetazoa"/>
        </authorList>
    </citation>
    <scope>IDENTIFICATION</scope>
</reference>
<protein>
    <submittedName>
        <fullName evidence="1">Uncharacterized protein</fullName>
    </submittedName>
</protein>
<accession>A0A1X7SN24</accession>
<name>A0A1X7SN24_AMPQE</name>
<dbReference type="InParanoid" id="A0A1X7SN24"/>
<organism evidence="1">
    <name type="scientific">Amphimedon queenslandica</name>
    <name type="common">Sponge</name>
    <dbReference type="NCBI Taxonomy" id="400682"/>
    <lineage>
        <taxon>Eukaryota</taxon>
        <taxon>Metazoa</taxon>
        <taxon>Porifera</taxon>
        <taxon>Demospongiae</taxon>
        <taxon>Heteroscleromorpha</taxon>
        <taxon>Haplosclerida</taxon>
        <taxon>Niphatidae</taxon>
        <taxon>Amphimedon</taxon>
    </lineage>
</organism>
<proteinExistence type="predicted"/>
<dbReference type="EnsemblMetazoa" id="Aqu2.1.03481_001">
    <property type="protein sequence ID" value="Aqu2.1.03481_001"/>
    <property type="gene ID" value="Aqu2.1.03481"/>
</dbReference>
<dbReference type="AlphaFoldDB" id="A0A1X7SN24"/>
<sequence>MQYLYNHMKEFPFAYGMILVRRCRSKNLAAGSPTLSIWNGRYIISKRPLGSP</sequence>